<organism evidence="1 2">
    <name type="scientific">Verticillium longisporum</name>
    <name type="common">Verticillium dahliae var. longisporum</name>
    <dbReference type="NCBI Taxonomy" id="100787"/>
    <lineage>
        <taxon>Eukaryota</taxon>
        <taxon>Fungi</taxon>
        <taxon>Dikarya</taxon>
        <taxon>Ascomycota</taxon>
        <taxon>Pezizomycotina</taxon>
        <taxon>Sordariomycetes</taxon>
        <taxon>Hypocreomycetidae</taxon>
        <taxon>Glomerellales</taxon>
        <taxon>Plectosphaerellaceae</taxon>
        <taxon>Verticillium</taxon>
    </lineage>
</organism>
<evidence type="ECO:0000313" key="1">
    <source>
        <dbReference type="EMBL" id="CRK46415.1"/>
    </source>
</evidence>
<dbReference type="Proteomes" id="UP000045706">
    <property type="component" value="Unassembled WGS sequence"/>
</dbReference>
<proteinExistence type="predicted"/>
<reference evidence="2" key="1">
    <citation type="submission" date="2015-05" db="EMBL/GenBank/DDBJ databases">
        <authorList>
            <person name="Fogelqvist Johan"/>
        </authorList>
    </citation>
    <scope>NUCLEOTIDE SEQUENCE [LARGE SCALE GENOMIC DNA]</scope>
</reference>
<dbReference type="EMBL" id="CVQI01035637">
    <property type="protein sequence ID" value="CRK46415.1"/>
    <property type="molecule type" value="Genomic_DNA"/>
</dbReference>
<accession>A0A0G4NIZ4</accession>
<evidence type="ECO:0000313" key="2">
    <source>
        <dbReference type="Proteomes" id="UP000045706"/>
    </source>
</evidence>
<name>A0A0G4NIZ4_VERLO</name>
<protein>
    <submittedName>
        <fullName evidence="1">Uncharacterized protein</fullName>
    </submittedName>
</protein>
<gene>
    <name evidence="1" type="ORF">BN1723_020003</name>
</gene>
<sequence>MLGIVMGLRAIM</sequence>